<accession>A0A7X5N0S9</accession>
<gene>
    <name evidence="1" type="ORF">G3W61_24115</name>
</gene>
<proteinExistence type="predicted"/>
<protein>
    <submittedName>
        <fullName evidence="1">PucR family transcriptional regulator</fullName>
    </submittedName>
</protein>
<feature type="non-terminal residue" evidence="1">
    <location>
        <position position="1"/>
    </location>
</feature>
<feature type="non-terminal residue" evidence="1">
    <location>
        <position position="310"/>
    </location>
</feature>
<evidence type="ECO:0000313" key="1">
    <source>
        <dbReference type="EMBL" id="NEL79303.1"/>
    </source>
</evidence>
<name>A0A7X5N0S9_XANPE</name>
<organism evidence="1 2">
    <name type="scientific">Xanthomonas perforans</name>
    <dbReference type="NCBI Taxonomy" id="442694"/>
    <lineage>
        <taxon>Bacteria</taxon>
        <taxon>Pseudomonadati</taxon>
        <taxon>Pseudomonadota</taxon>
        <taxon>Gammaproteobacteria</taxon>
        <taxon>Lysobacterales</taxon>
        <taxon>Lysobacteraceae</taxon>
        <taxon>Xanthomonas</taxon>
    </lineage>
</organism>
<sequence length="310" mass="32684">LDALDALEAGTLAIIPGEENPAPYRLDVALRQASARGLAGLVFTTDLALAETAVALAERGRVPVLAAPQAKPSDLAVAIDRLLSGGASEAMTRAAYAIDQAAAAAGADGSVDGILAAAGRALGVGLSLEDDPTVLWSDNDAVCVGEVPIGRLVADRSDAAADVARPVVASLISRATQRQLRDRYAPTQSRADLLVELVLAESSRVEAFVGQAARLGFPLQLSHVVGWLKPTAIGDPDARPPRGVEPALELFALQLVEGREEMWHVAFIQEDMFLVSTEEHGAGDHQRRLREVGERLQRQAQRLAGSGWAY</sequence>
<comment type="caution">
    <text evidence="1">The sequence shown here is derived from an EMBL/GenBank/DDBJ whole genome shotgun (WGS) entry which is preliminary data.</text>
</comment>
<dbReference type="Proteomes" id="UP000471082">
    <property type="component" value="Unassembled WGS sequence"/>
</dbReference>
<reference evidence="1 2" key="1">
    <citation type="submission" date="2019-11" db="EMBL/GenBank/DDBJ databases">
        <title>Genome-resolved metagenomics to study the prevalence of co-infection and intraspecific heterogeneity among plant pathogen metapopulations.</title>
        <authorList>
            <person name="Newberry E."/>
            <person name="Bhandari R."/>
            <person name="Kemble J."/>
            <person name="Sikora E."/>
            <person name="Potnis N."/>
        </authorList>
    </citation>
    <scope>NUCLEOTIDE SEQUENCE [LARGE SCALE GENOMIC DNA]</scope>
    <source>
        <strain evidence="1">Xp_Tom_Tuscaloosa_18b</strain>
    </source>
</reference>
<evidence type="ECO:0000313" key="2">
    <source>
        <dbReference type="Proteomes" id="UP000471082"/>
    </source>
</evidence>
<dbReference type="AlphaFoldDB" id="A0A7X5N0S9"/>
<dbReference type="EMBL" id="JAAGYU010000518">
    <property type="protein sequence ID" value="NEL79303.1"/>
    <property type="molecule type" value="Genomic_DNA"/>
</dbReference>